<evidence type="ECO:0000313" key="4">
    <source>
        <dbReference type="EMBL" id="KAF3890646.1"/>
    </source>
</evidence>
<dbReference type="PANTHER" id="PTHR30576">
    <property type="entry name" value="COLANIC BIOSYNTHESIS UDP-GLUCOSE LIPID CARRIER TRANSFERASE"/>
    <property type="match status" value="1"/>
</dbReference>
<dbReference type="OrthoDB" id="467691at2"/>
<sequence length="229" mass="26516">MFTQYLQGVHFKKYNRFIKSLLDRVVAAIVLIIFFPVMLIIAIAIYKDMGRPIFFCQPRPGKDGCIFTFYKFRTMTNEKDRNGNLLPDEQRLTLLGKFLRHTSLDELPQLVNVLKGDMSFVGPRPLLVEYLNYYTPQQARRHAVKPGITGWAQVNGRNKLSWLDKCNLDVWYVDHHSLWLDLKILVMTFLKVLKQENVGSSECSEVSKQQIAAIKETKQLFSVDPMGLD</sequence>
<keyword evidence="2" id="KW-1133">Transmembrane helix</keyword>
<keyword evidence="2" id="KW-0812">Transmembrane</keyword>
<dbReference type="InterPro" id="IPR003362">
    <property type="entry name" value="Bact_transf"/>
</dbReference>
<dbReference type="GO" id="GO:0016780">
    <property type="term" value="F:phosphotransferase activity, for other substituted phosphate groups"/>
    <property type="evidence" value="ECO:0007669"/>
    <property type="project" value="TreeGrafter"/>
</dbReference>
<dbReference type="Pfam" id="PF02397">
    <property type="entry name" value="Bac_transf"/>
    <property type="match status" value="1"/>
</dbReference>
<feature type="domain" description="Bacterial sugar transferase" evidence="3">
    <location>
        <begin position="19"/>
        <end position="194"/>
    </location>
</feature>
<name>A0A8S9TEK3_9CYAN</name>
<dbReference type="PANTHER" id="PTHR30576:SF8">
    <property type="entry name" value="UNDECAPRENYL-PHOSPHATE GALACTOSE PHOSPHOTRANSFERASE"/>
    <property type="match status" value="1"/>
</dbReference>
<dbReference type="AlphaFoldDB" id="A0A8S9TEK3"/>
<evidence type="ECO:0000259" key="3">
    <source>
        <dbReference type="Pfam" id="PF02397"/>
    </source>
</evidence>
<dbReference type="Proteomes" id="UP000029738">
    <property type="component" value="Unassembled WGS sequence"/>
</dbReference>
<proteinExistence type="inferred from homology"/>
<accession>A0A8S9TEK3</accession>
<keyword evidence="4" id="KW-0808">Transferase</keyword>
<protein>
    <submittedName>
        <fullName evidence="4">Sugar transferase</fullName>
    </submittedName>
</protein>
<dbReference type="RefSeq" id="WP_050045466.1">
    <property type="nucleotide sequence ID" value="NZ_JHEG04000001.1"/>
</dbReference>
<comment type="caution">
    <text evidence="4">The sequence shown here is derived from an EMBL/GenBank/DDBJ whole genome shotgun (WGS) entry which is preliminary data.</text>
</comment>
<dbReference type="EMBL" id="JHEG04000001">
    <property type="protein sequence ID" value="KAF3890646.1"/>
    <property type="molecule type" value="Genomic_DNA"/>
</dbReference>
<gene>
    <name evidence="4" type="ORF">DA73_0400038270</name>
</gene>
<evidence type="ECO:0000313" key="5">
    <source>
        <dbReference type="Proteomes" id="UP000029738"/>
    </source>
</evidence>
<comment type="similarity">
    <text evidence="1">Belongs to the bacterial sugar transferase family.</text>
</comment>
<reference evidence="4" key="2">
    <citation type="submission" date="2019-11" db="EMBL/GenBank/DDBJ databases">
        <title>Improved Assembly of Tolypothrix boutellei genome.</title>
        <authorList>
            <person name="Sarangi A.N."/>
            <person name="Mukherjee M."/>
            <person name="Ghosh S."/>
            <person name="Singh D."/>
            <person name="Das A."/>
            <person name="Kant S."/>
            <person name="Prusty A."/>
            <person name="Tripathy S."/>
        </authorList>
    </citation>
    <scope>NUCLEOTIDE SEQUENCE</scope>
    <source>
        <strain evidence="4">VB521301</strain>
    </source>
</reference>
<evidence type="ECO:0000256" key="2">
    <source>
        <dbReference type="SAM" id="Phobius"/>
    </source>
</evidence>
<keyword evidence="2" id="KW-0472">Membrane</keyword>
<evidence type="ECO:0000256" key="1">
    <source>
        <dbReference type="ARBA" id="ARBA00006464"/>
    </source>
</evidence>
<organism evidence="4 5">
    <name type="scientific">Tolypothrix bouteillei VB521301</name>
    <dbReference type="NCBI Taxonomy" id="1479485"/>
    <lineage>
        <taxon>Bacteria</taxon>
        <taxon>Bacillati</taxon>
        <taxon>Cyanobacteriota</taxon>
        <taxon>Cyanophyceae</taxon>
        <taxon>Nostocales</taxon>
        <taxon>Tolypothrichaceae</taxon>
        <taxon>Tolypothrix</taxon>
    </lineage>
</organism>
<keyword evidence="5" id="KW-1185">Reference proteome</keyword>
<feature type="transmembrane region" description="Helical" evidence="2">
    <location>
        <begin position="21"/>
        <end position="46"/>
    </location>
</feature>
<reference evidence="4" key="1">
    <citation type="journal article" date="2015" name="Genome Announc.">
        <title>Draft Genome Sequence of Tolypothrix boutellei Strain VB521301.</title>
        <authorList>
            <person name="Chandrababunaidu M.M."/>
            <person name="Singh D."/>
            <person name="Sen D."/>
            <person name="Bhan S."/>
            <person name="Das S."/>
            <person name="Gupta A."/>
            <person name="Adhikary S.P."/>
            <person name="Tripathy S."/>
        </authorList>
    </citation>
    <scope>NUCLEOTIDE SEQUENCE</scope>
    <source>
        <strain evidence="4">VB521301</strain>
    </source>
</reference>